<gene>
    <name evidence="2" type="ORF">EKO23_21710</name>
</gene>
<organism evidence="2 3">
    <name type="scientific">Nocardioides guangzhouensis</name>
    <dbReference type="NCBI Taxonomy" id="2497878"/>
    <lineage>
        <taxon>Bacteria</taxon>
        <taxon>Bacillati</taxon>
        <taxon>Actinomycetota</taxon>
        <taxon>Actinomycetes</taxon>
        <taxon>Propionibacteriales</taxon>
        <taxon>Nocardioidaceae</taxon>
        <taxon>Nocardioides</taxon>
    </lineage>
</organism>
<feature type="transmembrane region" description="Helical" evidence="1">
    <location>
        <begin position="30"/>
        <end position="49"/>
    </location>
</feature>
<keyword evidence="3" id="KW-1185">Reference proteome</keyword>
<comment type="caution">
    <text evidence="2">The sequence shown here is derived from an EMBL/GenBank/DDBJ whole genome shotgun (WGS) entry which is preliminary data.</text>
</comment>
<keyword evidence="1" id="KW-0472">Membrane</keyword>
<dbReference type="AlphaFoldDB" id="A0A4Q4Z5Z4"/>
<proteinExistence type="predicted"/>
<reference evidence="2 3" key="1">
    <citation type="submission" date="2019-01" db="EMBL/GenBank/DDBJ databases">
        <title>Nocardioides guangzhouensis sp. nov., an actinobacterium isolated from soil.</title>
        <authorList>
            <person name="Fu Y."/>
            <person name="Cai Y."/>
            <person name="Lin Z."/>
            <person name="Chen P."/>
        </authorList>
    </citation>
    <scope>NUCLEOTIDE SEQUENCE [LARGE SCALE GENOMIC DNA]</scope>
    <source>
        <strain evidence="2 3">130</strain>
    </source>
</reference>
<protein>
    <recommendedName>
        <fullName evidence="4">GlsB/YeaQ/YmgE family stress response membrane protein</fullName>
    </recommendedName>
</protein>
<accession>A0A4Q4Z5Z4</accession>
<dbReference type="EMBL" id="SDKM01000046">
    <property type="protein sequence ID" value="RYP82491.1"/>
    <property type="molecule type" value="Genomic_DNA"/>
</dbReference>
<dbReference type="Proteomes" id="UP000295198">
    <property type="component" value="Unassembled WGS sequence"/>
</dbReference>
<evidence type="ECO:0000313" key="2">
    <source>
        <dbReference type="EMBL" id="RYP82491.1"/>
    </source>
</evidence>
<evidence type="ECO:0000256" key="1">
    <source>
        <dbReference type="SAM" id="Phobius"/>
    </source>
</evidence>
<feature type="transmembrane region" description="Helical" evidence="1">
    <location>
        <begin position="69"/>
        <end position="89"/>
    </location>
</feature>
<keyword evidence="1" id="KW-0812">Transmembrane</keyword>
<name>A0A4Q4Z5Z4_9ACTN</name>
<evidence type="ECO:0008006" key="4">
    <source>
        <dbReference type="Google" id="ProtNLM"/>
    </source>
</evidence>
<keyword evidence="1" id="KW-1133">Transmembrane helix</keyword>
<feature type="transmembrane region" description="Helical" evidence="1">
    <location>
        <begin position="6"/>
        <end position="23"/>
    </location>
</feature>
<evidence type="ECO:0000313" key="3">
    <source>
        <dbReference type="Proteomes" id="UP000295198"/>
    </source>
</evidence>
<dbReference type="RefSeq" id="WP_134720571.1">
    <property type="nucleotide sequence ID" value="NZ_SDKM01000046.1"/>
</dbReference>
<sequence length="99" mass="10483">MVSAILWALVGGTVLGLLGKSLARDERDHVPLWLAILGGIGGGLLGYWLYELVYDGAAGAGVDWWRHAWQVVTAALLVLLVVVGATLAGRHTDRRPGPS</sequence>